<proteinExistence type="predicted"/>
<dbReference type="EMBL" id="GBRH01282774">
    <property type="protein sequence ID" value="JAD15121.1"/>
    <property type="molecule type" value="Transcribed_RNA"/>
</dbReference>
<organism evidence="1">
    <name type="scientific">Arundo donax</name>
    <name type="common">Giant reed</name>
    <name type="synonym">Donax arundinaceus</name>
    <dbReference type="NCBI Taxonomy" id="35708"/>
    <lineage>
        <taxon>Eukaryota</taxon>
        <taxon>Viridiplantae</taxon>
        <taxon>Streptophyta</taxon>
        <taxon>Embryophyta</taxon>
        <taxon>Tracheophyta</taxon>
        <taxon>Spermatophyta</taxon>
        <taxon>Magnoliopsida</taxon>
        <taxon>Liliopsida</taxon>
        <taxon>Poales</taxon>
        <taxon>Poaceae</taxon>
        <taxon>PACMAD clade</taxon>
        <taxon>Arundinoideae</taxon>
        <taxon>Arundineae</taxon>
        <taxon>Arundo</taxon>
    </lineage>
</organism>
<dbReference type="AlphaFoldDB" id="A0A0A9TYJ7"/>
<accession>A0A0A9TYJ7</accession>
<reference evidence="1" key="1">
    <citation type="submission" date="2014-09" db="EMBL/GenBank/DDBJ databases">
        <authorList>
            <person name="Magalhaes I.L.F."/>
            <person name="Oliveira U."/>
            <person name="Santos F.R."/>
            <person name="Vidigal T.H.D.A."/>
            <person name="Brescovit A.D."/>
            <person name="Santos A.J."/>
        </authorList>
    </citation>
    <scope>NUCLEOTIDE SEQUENCE</scope>
    <source>
        <tissue evidence="1">Shoot tissue taken approximately 20 cm above the soil surface</tissue>
    </source>
</reference>
<name>A0A0A9TYJ7_ARUDO</name>
<reference evidence="1" key="2">
    <citation type="journal article" date="2015" name="Data Brief">
        <title>Shoot transcriptome of the giant reed, Arundo donax.</title>
        <authorList>
            <person name="Barrero R.A."/>
            <person name="Guerrero F.D."/>
            <person name="Moolhuijzen P."/>
            <person name="Goolsby J.A."/>
            <person name="Tidwell J."/>
            <person name="Bellgard S.E."/>
            <person name="Bellgard M.I."/>
        </authorList>
    </citation>
    <scope>NUCLEOTIDE SEQUENCE</scope>
    <source>
        <tissue evidence="1">Shoot tissue taken approximately 20 cm above the soil surface</tissue>
    </source>
</reference>
<sequence>MGKSGNQILRIIILSQWHNASLDIHCIMCGSECEVCQIPSEVD</sequence>
<protein>
    <submittedName>
        <fullName evidence="1">Uncharacterized protein</fullName>
    </submittedName>
</protein>
<evidence type="ECO:0000313" key="1">
    <source>
        <dbReference type="EMBL" id="JAD15121.1"/>
    </source>
</evidence>